<proteinExistence type="predicted"/>
<dbReference type="AlphaFoldDB" id="A0A0G2DVD6"/>
<sequence>MLCGWAWGDYTQTLCINDAVLKPGGKRASENDLRVATHQDNSNAAAGDSTGINRDSQVLSSNFGSVTRLSSDGQMDVSQVVTWEAKFVDKISEVTDSMDIKGSLAIKVDAIGGGGGASGYFVDSNKFKESDINYLIQVKVVNQKLIADDVTQFAPIKNIPPSQFTDVYGDSYISGYLEGGVFNALISIKYTDKSKLKKFGGSLDVDLDFKVASVKGTAAGGKTSEEKSTDKETTINVSWSGGGDIKPDNVKEWNMETLLQVAMEFPDRVAKCPQRTSAILTKYTGLRSFYEQSIKGSPLDYENAGVYSSALLDAYMDYKLLWKNIQTTIWEVDNGVATVKAREKNNSLTAYANDFSTAYSDQLKLYEDSKKPQKDDAQIIEVYGSTETTKKVMEKPLPPNKVAAYDPDIFGLDKAKRDCRFEMIKIVRETKESVDKQKESTTKEELERKVKALQEDYDKSAAEKQKYEKALVDAKKAQSDAENLLEISKKSTSKVIVAPRSGVYSAPNWSTSRDTYSINPVAFDPPFEKQPRMISGLSHIDTPASEAVRVAISHENVTNSHFEAFARAFGGSFAYGIASSWMTLPENDIHMETGVFDTLDFPRFNSEQIVSRVTFSKKFTRKPIILVWLFEINLTKGWHSITTDATTIREDAFDLKISTWAGRNLDGARVGWLAYDANEHDKRIKSGRITVTRQDHWKKSTMNFEGSPFSKQPATFIALSLMDCGDDQNLRFACGVDSVTTTSMNYHCGTWAAAGSDNMHQTEYVWVAME</sequence>
<evidence type="ECO:0000259" key="2">
    <source>
        <dbReference type="Pfam" id="PF09458"/>
    </source>
</evidence>
<dbReference type="EMBL" id="LCWF01000215">
    <property type="protein sequence ID" value="KKY14619.1"/>
    <property type="molecule type" value="Genomic_DNA"/>
</dbReference>
<feature type="domain" description="H-type lectin" evidence="2">
    <location>
        <begin position="612"/>
        <end position="675"/>
    </location>
</feature>
<comment type="caution">
    <text evidence="3">The sequence shown here is derived from an EMBL/GenBank/DDBJ whole genome shotgun (WGS) entry which is preliminary data.</text>
</comment>
<organism evidence="3 4">
    <name type="scientific">Phaeomoniella chlamydospora</name>
    <name type="common">Phaeoacremonium chlamydosporum</name>
    <dbReference type="NCBI Taxonomy" id="158046"/>
    <lineage>
        <taxon>Eukaryota</taxon>
        <taxon>Fungi</taxon>
        <taxon>Dikarya</taxon>
        <taxon>Ascomycota</taxon>
        <taxon>Pezizomycotina</taxon>
        <taxon>Eurotiomycetes</taxon>
        <taxon>Chaetothyriomycetidae</taxon>
        <taxon>Phaeomoniellales</taxon>
        <taxon>Phaeomoniellaceae</taxon>
        <taxon>Phaeomoniella</taxon>
    </lineage>
</organism>
<dbReference type="GO" id="GO:0098636">
    <property type="term" value="C:protein complex involved in cell adhesion"/>
    <property type="evidence" value="ECO:0007669"/>
    <property type="project" value="TreeGrafter"/>
</dbReference>
<gene>
    <name evidence="3" type="ORF">UCRPC4_g06666</name>
</gene>
<accession>A0A0G2DVD6</accession>
<dbReference type="OrthoDB" id="3231004at2759"/>
<dbReference type="GO" id="GO:0046871">
    <property type="term" value="F:N-acetylgalactosamine binding"/>
    <property type="evidence" value="ECO:0007669"/>
    <property type="project" value="TreeGrafter"/>
</dbReference>
<protein>
    <recommendedName>
        <fullName evidence="2">H-type lectin domain-containing protein</fullName>
    </recommendedName>
</protein>
<dbReference type="GO" id="GO:0030247">
    <property type="term" value="F:polysaccharide binding"/>
    <property type="evidence" value="ECO:0007669"/>
    <property type="project" value="TreeGrafter"/>
</dbReference>
<dbReference type="SUPFAM" id="SSF141086">
    <property type="entry name" value="Agglutinin HPA-like"/>
    <property type="match status" value="3"/>
</dbReference>
<feature type="domain" description="H-type lectin" evidence="2">
    <location>
        <begin position="520"/>
        <end position="582"/>
    </location>
</feature>
<evidence type="ECO:0000256" key="1">
    <source>
        <dbReference type="SAM" id="Coils"/>
    </source>
</evidence>
<evidence type="ECO:0000313" key="4">
    <source>
        <dbReference type="Proteomes" id="UP000053317"/>
    </source>
</evidence>
<dbReference type="GO" id="GO:0070492">
    <property type="term" value="F:oligosaccharide binding"/>
    <property type="evidence" value="ECO:0007669"/>
    <property type="project" value="TreeGrafter"/>
</dbReference>
<reference evidence="3 4" key="2">
    <citation type="submission" date="2015-05" db="EMBL/GenBank/DDBJ databases">
        <authorList>
            <person name="Morales-Cruz A."/>
            <person name="Amrine K.C."/>
            <person name="Cantu D."/>
        </authorList>
    </citation>
    <scope>NUCLEOTIDE SEQUENCE [LARGE SCALE GENOMIC DNA]</scope>
    <source>
        <strain evidence="3">UCRPC4</strain>
    </source>
</reference>
<dbReference type="Pfam" id="PF09458">
    <property type="entry name" value="H_lectin"/>
    <property type="match status" value="3"/>
</dbReference>
<dbReference type="Proteomes" id="UP000053317">
    <property type="component" value="Unassembled WGS sequence"/>
</dbReference>
<feature type="coiled-coil region" evidence="1">
    <location>
        <begin position="436"/>
        <end position="484"/>
    </location>
</feature>
<dbReference type="Gene3D" id="2.60.40.2080">
    <property type="match status" value="3"/>
</dbReference>
<reference evidence="3 4" key="1">
    <citation type="submission" date="2015-05" db="EMBL/GenBank/DDBJ databases">
        <title>Distinctive expansion of gene families associated with plant cell wall degradation and secondary metabolism in the genomes of grapevine trunk pathogens.</title>
        <authorList>
            <person name="Lawrence D.P."/>
            <person name="Travadon R."/>
            <person name="Rolshausen P.E."/>
            <person name="Baumgartner K."/>
        </authorList>
    </citation>
    <scope>NUCLEOTIDE SEQUENCE [LARGE SCALE GENOMIC DNA]</scope>
    <source>
        <strain evidence="3">UCRPC4</strain>
    </source>
</reference>
<dbReference type="InterPro" id="IPR052487">
    <property type="entry name" value="Galactose-binding_lectin"/>
</dbReference>
<dbReference type="PANTHER" id="PTHR46938">
    <property type="entry name" value="DISCOIDIN-1 SUBUNIT A-RELATED-RELATED"/>
    <property type="match status" value="1"/>
</dbReference>
<evidence type="ECO:0000313" key="3">
    <source>
        <dbReference type="EMBL" id="KKY14619.1"/>
    </source>
</evidence>
<name>A0A0G2DVD6_PHACM</name>
<keyword evidence="1" id="KW-0175">Coiled coil</keyword>
<dbReference type="InterPro" id="IPR019019">
    <property type="entry name" value="H-type_lectin_domain"/>
</dbReference>
<dbReference type="GO" id="GO:0009986">
    <property type="term" value="C:cell surface"/>
    <property type="evidence" value="ECO:0007669"/>
    <property type="project" value="TreeGrafter"/>
</dbReference>
<feature type="domain" description="H-type lectin" evidence="2">
    <location>
        <begin position="701"/>
        <end position="768"/>
    </location>
</feature>
<keyword evidence="4" id="KW-1185">Reference proteome</keyword>
<dbReference type="InterPro" id="IPR037221">
    <property type="entry name" value="H-type_lectin_dom_sf"/>
</dbReference>
<dbReference type="GO" id="GO:0098609">
    <property type="term" value="P:cell-cell adhesion"/>
    <property type="evidence" value="ECO:0007669"/>
    <property type="project" value="TreeGrafter"/>
</dbReference>